<evidence type="ECO:0000259" key="1">
    <source>
        <dbReference type="Pfam" id="PF00462"/>
    </source>
</evidence>
<evidence type="ECO:0000313" key="2">
    <source>
        <dbReference type="EMBL" id="CAK9065850.1"/>
    </source>
</evidence>
<dbReference type="Pfam" id="PF00462">
    <property type="entry name" value="Glutaredoxin"/>
    <property type="match status" value="1"/>
</dbReference>
<reference evidence="2 3" key="1">
    <citation type="submission" date="2024-02" db="EMBL/GenBank/DDBJ databases">
        <authorList>
            <person name="Chen Y."/>
            <person name="Shah S."/>
            <person name="Dougan E. K."/>
            <person name="Thang M."/>
            <person name="Chan C."/>
        </authorList>
    </citation>
    <scope>NUCLEOTIDE SEQUENCE [LARGE SCALE GENOMIC DNA]</scope>
</reference>
<dbReference type="InterPro" id="IPR002109">
    <property type="entry name" value="Glutaredoxin"/>
</dbReference>
<dbReference type="PROSITE" id="PS51354">
    <property type="entry name" value="GLUTAREDOXIN_2"/>
    <property type="match status" value="1"/>
</dbReference>
<dbReference type="CDD" id="cd02066">
    <property type="entry name" value="GRX_family"/>
    <property type="match status" value="1"/>
</dbReference>
<comment type="caution">
    <text evidence="2">The sequence shown here is derived from an EMBL/GenBank/DDBJ whole genome shotgun (WGS) entry which is preliminary data.</text>
</comment>
<organism evidence="2 3">
    <name type="scientific">Durusdinium trenchii</name>
    <dbReference type="NCBI Taxonomy" id="1381693"/>
    <lineage>
        <taxon>Eukaryota</taxon>
        <taxon>Sar</taxon>
        <taxon>Alveolata</taxon>
        <taxon>Dinophyceae</taxon>
        <taxon>Suessiales</taxon>
        <taxon>Symbiodiniaceae</taxon>
        <taxon>Durusdinium</taxon>
    </lineage>
</organism>
<keyword evidence="3" id="KW-1185">Reference proteome</keyword>
<accession>A0ABP0NPZ4</accession>
<feature type="domain" description="Glutaredoxin" evidence="1">
    <location>
        <begin position="98"/>
        <end position="155"/>
    </location>
</feature>
<gene>
    <name evidence="2" type="ORF">SCF082_LOCUS33628</name>
</gene>
<sequence length="180" mass="18523">AQCWSAGQPSGLLVEGRGIMESFGVAFVAPAGTPVVPLAQPAQAGHSASGGHGTFATPVLSLALIGAVGAKRSSKRRQARASTAMRASVDEYIAEHEVIAFISPTCPYCKDAVASLTDAGYPPFIVEVDPALRSELAAKTNSTSVPKVWIKGNFIGGCNDGGMGGVKPLLRNGKIKELMS</sequence>
<dbReference type="Gene3D" id="3.40.30.10">
    <property type="entry name" value="Glutaredoxin"/>
    <property type="match status" value="1"/>
</dbReference>
<dbReference type="InterPro" id="IPR036249">
    <property type="entry name" value="Thioredoxin-like_sf"/>
</dbReference>
<dbReference type="Proteomes" id="UP001642464">
    <property type="component" value="Unassembled WGS sequence"/>
</dbReference>
<proteinExistence type="predicted"/>
<dbReference type="EMBL" id="CAXAMM010030047">
    <property type="protein sequence ID" value="CAK9065850.1"/>
    <property type="molecule type" value="Genomic_DNA"/>
</dbReference>
<dbReference type="PANTHER" id="PTHR45694:SF18">
    <property type="entry name" value="GLUTAREDOXIN-1-RELATED"/>
    <property type="match status" value="1"/>
</dbReference>
<feature type="non-terminal residue" evidence="2">
    <location>
        <position position="1"/>
    </location>
</feature>
<dbReference type="SUPFAM" id="SSF52833">
    <property type="entry name" value="Thioredoxin-like"/>
    <property type="match status" value="1"/>
</dbReference>
<evidence type="ECO:0000313" key="3">
    <source>
        <dbReference type="Proteomes" id="UP001642464"/>
    </source>
</evidence>
<protein>
    <submittedName>
        <fullName evidence="2">Glutaredoxin-1 (Glutathione-dependent oxidoreductase 1)</fullName>
    </submittedName>
</protein>
<dbReference type="PANTHER" id="PTHR45694">
    <property type="entry name" value="GLUTAREDOXIN 2"/>
    <property type="match status" value="1"/>
</dbReference>
<name>A0ABP0NPZ4_9DINO</name>